<evidence type="ECO:0000313" key="4">
    <source>
        <dbReference type="Proteomes" id="UP000574717"/>
    </source>
</evidence>
<sequence length="42" mass="4830">RAFSAEEYGQPYKEVKKRLRNDTATIPGTWSKIGSRVNTNFL</sequence>
<name>A0A6V8NLH9_9ACTN</name>
<dbReference type="AlphaFoldDB" id="A0A6V8NLH9"/>
<accession>A0A6V8NLH9</accession>
<reference evidence="3 4" key="1">
    <citation type="journal article" date="2020" name="Front. Microbiol.">
        <title>Single-cell genomics of novel Actinobacteria with the Wood-Ljungdahl pathway discovered in a serpentinizing system.</title>
        <authorList>
            <person name="Merino N."/>
            <person name="Kawai M."/>
            <person name="Boyd E.S."/>
            <person name="Colman D.R."/>
            <person name="McGlynn S.E."/>
            <person name="Nealson K.H."/>
            <person name="Kurokawa K."/>
            <person name="Hongoh Y."/>
        </authorList>
    </citation>
    <scope>NUCLEOTIDE SEQUENCE [LARGE SCALE GENOMIC DNA]</scope>
    <source>
        <strain evidence="1 4">S03</strain>
        <strain evidence="2 3">S47</strain>
    </source>
</reference>
<dbReference type="Proteomes" id="UP000574717">
    <property type="component" value="Unassembled WGS sequence"/>
</dbReference>
<evidence type="ECO:0000313" key="2">
    <source>
        <dbReference type="EMBL" id="GFP40480.1"/>
    </source>
</evidence>
<evidence type="ECO:0000313" key="1">
    <source>
        <dbReference type="EMBL" id="GFP20160.1"/>
    </source>
</evidence>
<evidence type="ECO:0000313" key="3">
    <source>
        <dbReference type="Proteomes" id="UP000569018"/>
    </source>
</evidence>
<dbReference type="EMBL" id="BLSD01000270">
    <property type="protein sequence ID" value="GFP40480.1"/>
    <property type="molecule type" value="Genomic_DNA"/>
</dbReference>
<gene>
    <name evidence="1" type="ORF">HKBW3S03_01661</name>
    <name evidence="2" type="ORF">HKBW3S47_02177</name>
</gene>
<protein>
    <submittedName>
        <fullName evidence="1">Uncharacterized protein</fullName>
    </submittedName>
</protein>
<dbReference type="EMBL" id="BLRU01000275">
    <property type="protein sequence ID" value="GFP20160.1"/>
    <property type="molecule type" value="Genomic_DNA"/>
</dbReference>
<comment type="caution">
    <text evidence="1">The sequence shown here is derived from an EMBL/GenBank/DDBJ whole genome shotgun (WGS) entry which is preliminary data.</text>
</comment>
<organism evidence="1 4">
    <name type="scientific">Candidatus Hakubella thermalkaliphila</name>
    <dbReference type="NCBI Taxonomy" id="2754717"/>
    <lineage>
        <taxon>Bacteria</taxon>
        <taxon>Bacillati</taxon>
        <taxon>Actinomycetota</taxon>
        <taxon>Actinomycetota incertae sedis</taxon>
        <taxon>Candidatus Hakubellales</taxon>
        <taxon>Candidatus Hakubellaceae</taxon>
        <taxon>Candidatus Hakubella</taxon>
    </lineage>
</organism>
<dbReference type="Proteomes" id="UP000569018">
    <property type="component" value="Unassembled WGS sequence"/>
</dbReference>
<proteinExistence type="predicted"/>
<feature type="non-terminal residue" evidence="1">
    <location>
        <position position="1"/>
    </location>
</feature>